<protein>
    <submittedName>
        <fullName evidence="3">Transposase</fullName>
    </submittedName>
</protein>
<dbReference type="SUPFAM" id="SSF53098">
    <property type="entry name" value="Ribonuclease H-like"/>
    <property type="match status" value="1"/>
</dbReference>
<proteinExistence type="predicted"/>
<gene>
    <name evidence="3" type="ORF">KSF_007610</name>
</gene>
<dbReference type="InterPro" id="IPR038721">
    <property type="entry name" value="IS701-like_DDE_dom"/>
</dbReference>
<evidence type="ECO:0000313" key="3">
    <source>
        <dbReference type="EMBL" id="GHO90713.1"/>
    </source>
</evidence>
<feature type="domain" description="Transposase IS701-like DDE" evidence="2">
    <location>
        <begin position="7"/>
        <end position="225"/>
    </location>
</feature>
<accession>A0A8J3MZR0</accession>
<evidence type="ECO:0000313" key="4">
    <source>
        <dbReference type="Proteomes" id="UP000597444"/>
    </source>
</evidence>
<comment type="caution">
    <text evidence="3">The sequence shown here is derived from an EMBL/GenBank/DDBJ whole genome shotgun (WGS) entry which is preliminary data.</text>
</comment>
<name>A0A8J3MZR0_9CHLR</name>
<dbReference type="PANTHER" id="PTHR33627:SF1">
    <property type="entry name" value="TRANSPOSASE"/>
    <property type="match status" value="1"/>
</dbReference>
<organism evidence="3 4">
    <name type="scientific">Reticulibacter mediterranei</name>
    <dbReference type="NCBI Taxonomy" id="2778369"/>
    <lineage>
        <taxon>Bacteria</taxon>
        <taxon>Bacillati</taxon>
        <taxon>Chloroflexota</taxon>
        <taxon>Ktedonobacteria</taxon>
        <taxon>Ktedonobacterales</taxon>
        <taxon>Reticulibacteraceae</taxon>
        <taxon>Reticulibacter</taxon>
    </lineage>
</organism>
<dbReference type="Pfam" id="PF13546">
    <property type="entry name" value="DDE_5"/>
    <property type="match status" value="1"/>
</dbReference>
<evidence type="ECO:0000256" key="1">
    <source>
        <dbReference type="SAM" id="MobiDB-lite"/>
    </source>
</evidence>
<dbReference type="AlphaFoldDB" id="A0A8J3MZR0"/>
<keyword evidence="4" id="KW-1185">Reference proteome</keyword>
<reference evidence="3" key="1">
    <citation type="submission" date="2020-10" db="EMBL/GenBank/DDBJ databases">
        <title>Taxonomic study of unclassified bacteria belonging to the class Ktedonobacteria.</title>
        <authorList>
            <person name="Yabe S."/>
            <person name="Wang C.M."/>
            <person name="Zheng Y."/>
            <person name="Sakai Y."/>
            <person name="Cavaletti L."/>
            <person name="Monciardini P."/>
            <person name="Donadio S."/>
        </authorList>
    </citation>
    <scope>NUCLEOTIDE SEQUENCE</scope>
    <source>
        <strain evidence="3">ID150040</strain>
    </source>
</reference>
<dbReference type="EMBL" id="BNJK01000001">
    <property type="protein sequence ID" value="GHO90713.1"/>
    <property type="molecule type" value="Genomic_DNA"/>
</dbReference>
<sequence length="346" mass="39432">MPWLLYRVPWDAEAARDRLEQFVIETFGDEKGIGVVDETSFPKAGDKSVGVAKQYCGTLGKIENCQVATVLSYVGRDSHVFLDRCLYLPEVEWIWDQDRRAEAMVPEEVQFETKPQQAIAMLLHAWEAGVPMKWVTGDEAYSDSPRLRETIQACGRFYVLAVAANTRVWQERPALQAPEEQTGGRPRRGWRLAEGSPKPQMVSEVVASWPRQSFQRLAVMEGEKGPITYDWACWPVVESRDQLPGPDAWRLSRRSISKASELAYYLCSVPPETPLETLIWVASSRYMVEQCIKEAKGETGLNEYAVRFWHSWYRHITLSMMAHAFLASIRAASREKKGQEARNSPN</sequence>
<dbReference type="InterPro" id="IPR039365">
    <property type="entry name" value="IS701-like"/>
</dbReference>
<evidence type="ECO:0000259" key="2">
    <source>
        <dbReference type="Pfam" id="PF13546"/>
    </source>
</evidence>
<dbReference type="Proteomes" id="UP000597444">
    <property type="component" value="Unassembled WGS sequence"/>
</dbReference>
<dbReference type="InterPro" id="IPR012337">
    <property type="entry name" value="RNaseH-like_sf"/>
</dbReference>
<dbReference type="PANTHER" id="PTHR33627">
    <property type="entry name" value="TRANSPOSASE"/>
    <property type="match status" value="1"/>
</dbReference>
<dbReference type="NCBIfam" id="NF033540">
    <property type="entry name" value="transpos_IS701"/>
    <property type="match status" value="1"/>
</dbReference>
<feature type="region of interest" description="Disordered" evidence="1">
    <location>
        <begin position="174"/>
        <end position="195"/>
    </location>
</feature>